<dbReference type="GO" id="GO:0120231">
    <property type="term" value="C:DNA recombinase auxiliary factor complex"/>
    <property type="evidence" value="ECO:0007669"/>
    <property type="project" value="TreeGrafter"/>
</dbReference>
<dbReference type="InterPro" id="IPR040661">
    <property type="entry name" value="LZ3wCH"/>
</dbReference>
<keyword evidence="12" id="KW-1185">Reference proteome</keyword>
<dbReference type="InterPro" id="IPR010776">
    <property type="entry name" value="Hop2_WH_dom"/>
</dbReference>
<keyword evidence="4 8" id="KW-0175">Coiled coil</keyword>
<dbReference type="GO" id="GO:0010774">
    <property type="term" value="P:meiotic strand invasion involved in reciprocal meiotic recombination"/>
    <property type="evidence" value="ECO:0007669"/>
    <property type="project" value="TreeGrafter"/>
</dbReference>
<evidence type="ECO:0000256" key="6">
    <source>
        <dbReference type="ARBA" id="ARBA00023242"/>
    </source>
</evidence>
<evidence type="ECO:0000256" key="7">
    <source>
        <dbReference type="ARBA" id="ARBA00023254"/>
    </source>
</evidence>
<evidence type="ECO:0000256" key="5">
    <source>
        <dbReference type="ARBA" id="ARBA00023172"/>
    </source>
</evidence>
<dbReference type="GO" id="GO:0000709">
    <property type="term" value="P:meiotic joint molecule formation"/>
    <property type="evidence" value="ECO:0007669"/>
    <property type="project" value="TreeGrafter"/>
</dbReference>
<dbReference type="GO" id="GO:0003690">
    <property type="term" value="F:double-stranded DNA binding"/>
    <property type="evidence" value="ECO:0007669"/>
    <property type="project" value="TreeGrafter"/>
</dbReference>
<dbReference type="Gene3D" id="1.10.10.10">
    <property type="entry name" value="Winged helix-like DNA-binding domain superfamily/Winged helix DNA-binding domain"/>
    <property type="match status" value="1"/>
</dbReference>
<dbReference type="PANTHER" id="PTHR15938:SF0">
    <property type="entry name" value="HOMOLOGOUS-PAIRING PROTEIN 2 HOMOLOG"/>
    <property type="match status" value="1"/>
</dbReference>
<dbReference type="GO" id="GO:0000794">
    <property type="term" value="C:condensed nuclear chromosome"/>
    <property type="evidence" value="ECO:0007669"/>
    <property type="project" value="TreeGrafter"/>
</dbReference>
<gene>
    <name evidence="11" type="ORF">HYH03_011515</name>
</gene>
<protein>
    <recommendedName>
        <fullName evidence="3">Homologous-pairing protein 2 homolog</fullName>
    </recommendedName>
</protein>
<feature type="coiled-coil region" evidence="8">
    <location>
        <begin position="86"/>
        <end position="127"/>
    </location>
</feature>
<organism evidence="11 12">
    <name type="scientific">Edaphochlamys debaryana</name>
    <dbReference type="NCBI Taxonomy" id="47281"/>
    <lineage>
        <taxon>Eukaryota</taxon>
        <taxon>Viridiplantae</taxon>
        <taxon>Chlorophyta</taxon>
        <taxon>core chlorophytes</taxon>
        <taxon>Chlorophyceae</taxon>
        <taxon>CS clade</taxon>
        <taxon>Chlamydomonadales</taxon>
        <taxon>Chlamydomonadales incertae sedis</taxon>
        <taxon>Edaphochlamys</taxon>
    </lineage>
</organism>
<comment type="similarity">
    <text evidence="2">Belongs to the HOP2 family.</text>
</comment>
<dbReference type="PANTHER" id="PTHR15938">
    <property type="entry name" value="TBP-1 INTERACTING PROTEIN"/>
    <property type="match status" value="1"/>
</dbReference>
<feature type="domain" description="Leucine zipper with capping helix" evidence="10">
    <location>
        <begin position="147"/>
        <end position="202"/>
    </location>
</feature>
<keyword evidence="5" id="KW-0233">DNA recombination</keyword>
<evidence type="ECO:0000259" key="10">
    <source>
        <dbReference type="Pfam" id="PF18517"/>
    </source>
</evidence>
<evidence type="ECO:0000256" key="4">
    <source>
        <dbReference type="ARBA" id="ARBA00023054"/>
    </source>
</evidence>
<evidence type="ECO:0000313" key="12">
    <source>
        <dbReference type="Proteomes" id="UP000612055"/>
    </source>
</evidence>
<dbReference type="Pfam" id="PF07106">
    <property type="entry name" value="WHD_TBPIP"/>
    <property type="match status" value="1"/>
</dbReference>
<dbReference type="EMBL" id="JAEHOE010000066">
    <property type="protein sequence ID" value="KAG2490050.1"/>
    <property type="molecule type" value="Genomic_DNA"/>
</dbReference>
<dbReference type="AlphaFoldDB" id="A0A835XUL7"/>
<proteinExistence type="inferred from homology"/>
<sequence length="222" mass="24730">MAAQSAEAEIERIIVDQNKPFGLQQLVDLGQTKGLKKAQVSKAVDALVLAGKIVAKEFGKTKIFLPPQGGLSVLSKEDTDSLKAKTKELHEQYQQEAVAVKRLEAELAQLRNALSQEEIDRQTAELTKKLAHDEAKLEQLQAGAVLITPEERAEVEKRLRMCLDAWRKRRGMFKNIWSAISEGLDGKQKDLYDEIGIDTDEAAGVDFGEVERLLPAVKRGRR</sequence>
<evidence type="ECO:0000256" key="3">
    <source>
        <dbReference type="ARBA" id="ARBA00016093"/>
    </source>
</evidence>
<evidence type="ECO:0000259" key="9">
    <source>
        <dbReference type="Pfam" id="PF07106"/>
    </source>
</evidence>
<accession>A0A835XUL7</accession>
<dbReference type="OrthoDB" id="272266at2759"/>
<dbReference type="InterPro" id="IPR036388">
    <property type="entry name" value="WH-like_DNA-bd_sf"/>
</dbReference>
<evidence type="ECO:0000256" key="1">
    <source>
        <dbReference type="ARBA" id="ARBA00004123"/>
    </source>
</evidence>
<keyword evidence="6" id="KW-0539">Nucleus</keyword>
<name>A0A835XUL7_9CHLO</name>
<comment type="caution">
    <text evidence="11">The sequence shown here is derived from an EMBL/GenBank/DDBJ whole genome shotgun (WGS) entry which is preliminary data.</text>
</comment>
<evidence type="ECO:0000256" key="2">
    <source>
        <dbReference type="ARBA" id="ARBA00007922"/>
    </source>
</evidence>
<dbReference type="GO" id="GO:0120230">
    <property type="term" value="F:recombinase activator activity"/>
    <property type="evidence" value="ECO:0007669"/>
    <property type="project" value="TreeGrafter"/>
</dbReference>
<dbReference type="Pfam" id="PF18517">
    <property type="entry name" value="LZ3wCH"/>
    <property type="match status" value="1"/>
</dbReference>
<comment type="subcellular location">
    <subcellularLocation>
        <location evidence="1">Nucleus</location>
    </subcellularLocation>
</comment>
<feature type="domain" description="Homologous-pairing protein 2 winged helix" evidence="9">
    <location>
        <begin position="6"/>
        <end position="65"/>
    </location>
</feature>
<reference evidence="11" key="1">
    <citation type="journal article" date="2020" name="bioRxiv">
        <title>Comparative genomics of Chlamydomonas.</title>
        <authorList>
            <person name="Craig R.J."/>
            <person name="Hasan A.R."/>
            <person name="Ness R.W."/>
            <person name="Keightley P.D."/>
        </authorList>
    </citation>
    <scope>NUCLEOTIDE SEQUENCE</scope>
    <source>
        <strain evidence="11">CCAP 11/70</strain>
    </source>
</reference>
<dbReference type="GO" id="GO:0007129">
    <property type="term" value="P:homologous chromosome pairing at meiosis"/>
    <property type="evidence" value="ECO:0007669"/>
    <property type="project" value="TreeGrafter"/>
</dbReference>
<evidence type="ECO:0000313" key="11">
    <source>
        <dbReference type="EMBL" id="KAG2490050.1"/>
    </source>
</evidence>
<evidence type="ECO:0000256" key="8">
    <source>
        <dbReference type="SAM" id="Coils"/>
    </source>
</evidence>
<keyword evidence="7" id="KW-0469">Meiosis</keyword>
<dbReference type="Proteomes" id="UP000612055">
    <property type="component" value="Unassembled WGS sequence"/>
</dbReference>